<dbReference type="Proteomes" id="UP000240883">
    <property type="component" value="Unassembled WGS sequence"/>
</dbReference>
<dbReference type="STRING" id="1448308.A0A2T2P541"/>
<feature type="compositionally biased region" description="Basic residues" evidence="2">
    <location>
        <begin position="25"/>
        <end position="36"/>
    </location>
</feature>
<feature type="domain" description="Zn(2)-C6 fungal-type" evidence="3">
    <location>
        <begin position="44"/>
        <end position="74"/>
    </location>
</feature>
<dbReference type="EMBL" id="KZ678130">
    <property type="protein sequence ID" value="PSN72616.1"/>
    <property type="molecule type" value="Genomic_DNA"/>
</dbReference>
<dbReference type="InterPro" id="IPR001138">
    <property type="entry name" value="Zn2Cys6_DnaBD"/>
</dbReference>
<feature type="region of interest" description="Disordered" evidence="2">
    <location>
        <begin position="1"/>
        <end position="36"/>
    </location>
</feature>
<accession>A0A2T2P541</accession>
<keyword evidence="5" id="KW-1185">Reference proteome</keyword>
<dbReference type="GO" id="GO:0008270">
    <property type="term" value="F:zinc ion binding"/>
    <property type="evidence" value="ECO:0007669"/>
    <property type="project" value="InterPro"/>
</dbReference>
<name>A0A2T2P541_CORCC</name>
<dbReference type="PROSITE" id="PS00463">
    <property type="entry name" value="ZN2_CY6_FUNGAL_1"/>
    <property type="match status" value="1"/>
</dbReference>
<organism evidence="4 5">
    <name type="scientific">Corynespora cassiicola Philippines</name>
    <dbReference type="NCBI Taxonomy" id="1448308"/>
    <lineage>
        <taxon>Eukaryota</taxon>
        <taxon>Fungi</taxon>
        <taxon>Dikarya</taxon>
        <taxon>Ascomycota</taxon>
        <taxon>Pezizomycotina</taxon>
        <taxon>Dothideomycetes</taxon>
        <taxon>Pleosporomycetidae</taxon>
        <taxon>Pleosporales</taxon>
        <taxon>Corynesporascaceae</taxon>
        <taxon>Corynespora</taxon>
    </lineage>
</organism>
<dbReference type="PANTHER" id="PTHR47785">
    <property type="entry name" value="ZN(II)2CYS6 TRANSCRIPTION FACTOR (EUROFUNG)-RELATED-RELATED"/>
    <property type="match status" value="1"/>
</dbReference>
<dbReference type="Pfam" id="PF00172">
    <property type="entry name" value="Zn_clus"/>
    <property type="match status" value="1"/>
</dbReference>
<keyword evidence="1" id="KW-0539">Nucleus</keyword>
<dbReference type="PANTHER" id="PTHR47785:SF5">
    <property type="entry name" value="ZN(II)2CYS6 TRANSCRIPTION FACTOR (EUROFUNG)"/>
    <property type="match status" value="1"/>
</dbReference>
<dbReference type="AlphaFoldDB" id="A0A2T2P541"/>
<dbReference type="OrthoDB" id="4356994at2759"/>
<dbReference type="SUPFAM" id="SSF57701">
    <property type="entry name" value="Zn2/Cys6 DNA-binding domain"/>
    <property type="match status" value="1"/>
</dbReference>
<evidence type="ECO:0000256" key="2">
    <source>
        <dbReference type="SAM" id="MobiDB-lite"/>
    </source>
</evidence>
<dbReference type="Gene3D" id="4.10.240.10">
    <property type="entry name" value="Zn(2)-C6 fungal-type DNA-binding domain"/>
    <property type="match status" value="1"/>
</dbReference>
<reference evidence="4 5" key="1">
    <citation type="journal article" date="2018" name="Front. Microbiol.">
        <title>Genome-Wide Analysis of Corynespora cassiicola Leaf Fall Disease Putative Effectors.</title>
        <authorList>
            <person name="Lopez D."/>
            <person name="Ribeiro S."/>
            <person name="Label P."/>
            <person name="Fumanal B."/>
            <person name="Venisse J.S."/>
            <person name="Kohler A."/>
            <person name="de Oliveira R.R."/>
            <person name="Labutti K."/>
            <person name="Lipzen A."/>
            <person name="Lail K."/>
            <person name="Bauer D."/>
            <person name="Ohm R.A."/>
            <person name="Barry K.W."/>
            <person name="Spatafora J."/>
            <person name="Grigoriev I.V."/>
            <person name="Martin F.M."/>
            <person name="Pujade-Renaud V."/>
        </authorList>
    </citation>
    <scope>NUCLEOTIDE SEQUENCE [LARGE SCALE GENOMIC DNA]</scope>
    <source>
        <strain evidence="4 5">Philippines</strain>
    </source>
</reference>
<evidence type="ECO:0000313" key="5">
    <source>
        <dbReference type="Proteomes" id="UP000240883"/>
    </source>
</evidence>
<evidence type="ECO:0000256" key="1">
    <source>
        <dbReference type="ARBA" id="ARBA00023242"/>
    </source>
</evidence>
<dbReference type="CDD" id="cd12148">
    <property type="entry name" value="fungal_TF_MHR"/>
    <property type="match status" value="1"/>
</dbReference>
<dbReference type="SMART" id="SM00066">
    <property type="entry name" value="GAL4"/>
    <property type="match status" value="1"/>
</dbReference>
<dbReference type="GO" id="GO:0000981">
    <property type="term" value="F:DNA-binding transcription factor activity, RNA polymerase II-specific"/>
    <property type="evidence" value="ECO:0007669"/>
    <property type="project" value="InterPro"/>
</dbReference>
<evidence type="ECO:0000259" key="3">
    <source>
        <dbReference type="PROSITE" id="PS50048"/>
    </source>
</evidence>
<protein>
    <recommendedName>
        <fullName evidence="3">Zn(2)-C6 fungal-type domain-containing protein</fullName>
    </recommendedName>
</protein>
<sequence length="672" mass="76304">MQSLLENPVSPAQLGTDVEDEPSPRKRKRDALRRSYPRKRALRACDACRKRKIKCDNTRPTCGGCADLEIECDWGEEKDRRSTYDFASLEILEKLNYAVSLLEAQRTPASVEAIVHRPTADIVLDFAAEHHHPTPGSLPWSENNPQDDAEIFLESLEISGRSPQVSEDILEWPVFEGEYDRSRIESLIFNPEGTPCPSNPVSSDAIRRWRPGRGIQEEDIPKLVDKFLTNVHIKNPILDPEDIKRKGRWILENGISWDARSCLVLIVCALATISSSFTRQHVTAIMVDPSQNPDSVHGFSEVLEYDTAESYFMAAQKRIGLLENTILGTQCHFLVGVYQMYSLRPLKAWQSFNRACICLQVYLKGHPDRNASKSRGLESRLYWSCLKSECEIRMELNLPSSGLAKVNFPDMFPSPPESGVIVPSDNHTREVSNRPHGPGNHQLQTSDSDIVWSYYISDIAVRKIGNRLMNCFYESDETAWLSMPLNRMMRVAEELDLQISQWYVIGQAQRRIFTGTRFNNLPAALSFNQVHDGPDQLVKEELQFMLEGRLHDFRERIFRPFLYLSLHHPADAPIQEIIAPYVKKSVDACIACLIRGIPRHRHHGTWYENRGAILKSFLVVAALKGRKTVVGSGWPEGLNLTIAGLKFWEAESPDLKEARLILENLLAGLTHV</sequence>
<proteinExistence type="predicted"/>
<dbReference type="InterPro" id="IPR036864">
    <property type="entry name" value="Zn2-C6_fun-type_DNA-bd_sf"/>
</dbReference>
<dbReference type="InterPro" id="IPR053181">
    <property type="entry name" value="EcdB-like_regulator"/>
</dbReference>
<dbReference type="CDD" id="cd00067">
    <property type="entry name" value="GAL4"/>
    <property type="match status" value="1"/>
</dbReference>
<gene>
    <name evidence="4" type="ORF">BS50DRAFT_256265</name>
</gene>
<dbReference type="PROSITE" id="PS50048">
    <property type="entry name" value="ZN2_CY6_FUNGAL_2"/>
    <property type="match status" value="1"/>
</dbReference>
<evidence type="ECO:0000313" key="4">
    <source>
        <dbReference type="EMBL" id="PSN72616.1"/>
    </source>
</evidence>